<evidence type="ECO:0000256" key="2">
    <source>
        <dbReference type="ARBA" id="ARBA00007886"/>
    </source>
</evidence>
<dbReference type="PROSITE" id="PS51257">
    <property type="entry name" value="PROKAR_LIPOPROTEIN"/>
    <property type="match status" value="1"/>
</dbReference>
<gene>
    <name evidence="10" type="ORF">H7C18_21650</name>
</gene>
<name>A0A7X0SP74_9BACL</name>
<dbReference type="InterPro" id="IPR038501">
    <property type="entry name" value="Spore_GerAC_C_sf"/>
</dbReference>
<dbReference type="PANTHER" id="PTHR35789:SF1">
    <property type="entry name" value="SPORE GERMINATION PROTEIN B3"/>
    <property type="match status" value="1"/>
</dbReference>
<dbReference type="Gene3D" id="3.30.300.210">
    <property type="entry name" value="Nutrient germinant receptor protein C, domain 3"/>
    <property type="match status" value="1"/>
</dbReference>
<proteinExistence type="inferred from homology"/>
<evidence type="ECO:0000259" key="9">
    <source>
        <dbReference type="Pfam" id="PF25198"/>
    </source>
</evidence>
<accession>A0A7X0SP74</accession>
<sequence length="361" mass="40893">MRKIGLLIAIFALLSGCGIKDIDKRFFVVTTGIDWTGNPEKPYRVSLRLAITSSKLESGSSKTEIISTDAASLAEGVRHLKSYVDKELDFGHCRTFIMGKQLLEHGNLNAMSWFARRRDIQRVANFAVGEPDALSILRVQPISERYPGNALFLTFNREGTESPYIVSIPLFDFTRRHFEMGLDPVLPIIRTAESTYIVDRVLLLDKNNMRLALDPAETQLYNMTANRIDKSELVMPARGRDGRIVMTVSQIRTKIRISHAEVPQITMTVKLRGMLEESPPNQLGENWKEIERQLGQQFSDRMEALLEKIRDAGVDPYGFGLHYLATYFGGKEDFKHWQSVYPNVKFKVVAEVKVTGPGVVR</sequence>
<dbReference type="AlphaFoldDB" id="A0A7X0SP74"/>
<evidence type="ECO:0000256" key="6">
    <source>
        <dbReference type="ARBA" id="ARBA00023139"/>
    </source>
</evidence>
<dbReference type="GO" id="GO:0016020">
    <property type="term" value="C:membrane"/>
    <property type="evidence" value="ECO:0007669"/>
    <property type="project" value="UniProtKB-SubCell"/>
</dbReference>
<evidence type="ECO:0000256" key="5">
    <source>
        <dbReference type="ARBA" id="ARBA00023136"/>
    </source>
</evidence>
<dbReference type="Pfam" id="PF25198">
    <property type="entry name" value="Spore_GerAC_N"/>
    <property type="match status" value="1"/>
</dbReference>
<keyword evidence="6" id="KW-0564">Palmitate</keyword>
<evidence type="ECO:0000256" key="7">
    <source>
        <dbReference type="ARBA" id="ARBA00023288"/>
    </source>
</evidence>
<keyword evidence="5" id="KW-0472">Membrane</keyword>
<comment type="subcellular location">
    <subcellularLocation>
        <location evidence="1">Membrane</location>
        <topology evidence="1">Lipid-anchor</topology>
    </subcellularLocation>
</comment>
<evidence type="ECO:0000256" key="3">
    <source>
        <dbReference type="ARBA" id="ARBA00022544"/>
    </source>
</evidence>
<dbReference type="Pfam" id="PF05504">
    <property type="entry name" value="Spore_GerAC"/>
    <property type="match status" value="1"/>
</dbReference>
<feature type="domain" description="Spore germination protein N-terminal" evidence="9">
    <location>
        <begin position="20"/>
        <end position="190"/>
    </location>
</feature>
<dbReference type="InterPro" id="IPR008844">
    <property type="entry name" value="Spore_GerAC-like"/>
</dbReference>
<dbReference type="RefSeq" id="WP_185131192.1">
    <property type="nucleotide sequence ID" value="NZ_JACJVO010000027.1"/>
</dbReference>
<keyword evidence="3" id="KW-0309">Germination</keyword>
<evidence type="ECO:0000259" key="8">
    <source>
        <dbReference type="Pfam" id="PF05504"/>
    </source>
</evidence>
<protein>
    <submittedName>
        <fullName evidence="10">Ger(X)C family spore germination protein</fullName>
    </submittedName>
</protein>
<dbReference type="EMBL" id="JACJVO010000027">
    <property type="protein sequence ID" value="MBB6733534.1"/>
    <property type="molecule type" value="Genomic_DNA"/>
</dbReference>
<keyword evidence="11" id="KW-1185">Reference proteome</keyword>
<reference evidence="10 11" key="1">
    <citation type="submission" date="2020-08" db="EMBL/GenBank/DDBJ databases">
        <title>Cohnella phylogeny.</title>
        <authorList>
            <person name="Dunlap C."/>
        </authorList>
    </citation>
    <scope>NUCLEOTIDE SEQUENCE [LARGE SCALE GENOMIC DNA]</scope>
    <source>
        <strain evidence="10 11">CBP 2801</strain>
    </source>
</reference>
<organism evidence="10 11">
    <name type="scientific">Cohnella zeiphila</name>
    <dbReference type="NCBI Taxonomy" id="2761120"/>
    <lineage>
        <taxon>Bacteria</taxon>
        <taxon>Bacillati</taxon>
        <taxon>Bacillota</taxon>
        <taxon>Bacilli</taxon>
        <taxon>Bacillales</taxon>
        <taxon>Paenibacillaceae</taxon>
        <taxon>Cohnella</taxon>
    </lineage>
</organism>
<keyword evidence="4" id="KW-0732">Signal</keyword>
<dbReference type="GO" id="GO:0009847">
    <property type="term" value="P:spore germination"/>
    <property type="evidence" value="ECO:0007669"/>
    <property type="project" value="InterPro"/>
</dbReference>
<comment type="caution">
    <text evidence="10">The sequence shown here is derived from an EMBL/GenBank/DDBJ whole genome shotgun (WGS) entry which is preliminary data.</text>
</comment>
<evidence type="ECO:0000256" key="4">
    <source>
        <dbReference type="ARBA" id="ARBA00022729"/>
    </source>
</evidence>
<dbReference type="InterPro" id="IPR046953">
    <property type="entry name" value="Spore_GerAC-like_C"/>
</dbReference>
<evidence type="ECO:0000313" key="11">
    <source>
        <dbReference type="Proteomes" id="UP000564644"/>
    </source>
</evidence>
<dbReference type="InterPro" id="IPR057336">
    <property type="entry name" value="GerAC_N"/>
</dbReference>
<evidence type="ECO:0000313" key="10">
    <source>
        <dbReference type="EMBL" id="MBB6733534.1"/>
    </source>
</evidence>
<feature type="domain" description="Spore germination GerAC-like C-terminal" evidence="8">
    <location>
        <begin position="203"/>
        <end position="358"/>
    </location>
</feature>
<dbReference type="Proteomes" id="UP000564644">
    <property type="component" value="Unassembled WGS sequence"/>
</dbReference>
<evidence type="ECO:0000256" key="1">
    <source>
        <dbReference type="ARBA" id="ARBA00004635"/>
    </source>
</evidence>
<dbReference type="NCBIfam" id="TIGR02887">
    <property type="entry name" value="spore_ger_x_C"/>
    <property type="match status" value="1"/>
</dbReference>
<dbReference type="PANTHER" id="PTHR35789">
    <property type="entry name" value="SPORE GERMINATION PROTEIN B3"/>
    <property type="match status" value="1"/>
</dbReference>
<keyword evidence="7" id="KW-0449">Lipoprotein</keyword>
<comment type="similarity">
    <text evidence="2">Belongs to the GerABKC lipoprotein family.</text>
</comment>